<evidence type="ECO:0000313" key="3">
    <source>
        <dbReference type="EMBL" id="KIK11316.1"/>
    </source>
</evidence>
<reference evidence="4" key="2">
    <citation type="submission" date="2015-01" db="EMBL/GenBank/DDBJ databases">
        <title>Evolutionary Origins and Diversification of the Mycorrhizal Mutualists.</title>
        <authorList>
            <consortium name="DOE Joint Genome Institute"/>
            <consortium name="Mycorrhizal Genomics Consortium"/>
            <person name="Kohler A."/>
            <person name="Kuo A."/>
            <person name="Nagy L.G."/>
            <person name="Floudas D."/>
            <person name="Copeland A."/>
            <person name="Barry K.W."/>
            <person name="Cichocki N."/>
            <person name="Veneault-Fourrey C."/>
            <person name="LaButti K."/>
            <person name="Lindquist E.A."/>
            <person name="Lipzen A."/>
            <person name="Lundell T."/>
            <person name="Morin E."/>
            <person name="Murat C."/>
            <person name="Riley R."/>
            <person name="Ohm R."/>
            <person name="Sun H."/>
            <person name="Tunlid A."/>
            <person name="Henrissat B."/>
            <person name="Grigoriev I.V."/>
            <person name="Hibbett D.S."/>
            <person name="Martin F."/>
        </authorList>
    </citation>
    <scope>NUCLEOTIDE SEQUENCE [LARGE SCALE GENOMIC DNA]</scope>
    <source>
        <strain evidence="4">441</strain>
    </source>
</reference>
<dbReference type="EMBL" id="KN834246">
    <property type="protein sequence ID" value="KIK11316.1"/>
    <property type="molecule type" value="Genomic_DNA"/>
</dbReference>
<feature type="region of interest" description="Disordered" evidence="1">
    <location>
        <begin position="75"/>
        <end position="100"/>
    </location>
</feature>
<evidence type="ECO:0000259" key="2">
    <source>
        <dbReference type="Pfam" id="PF20149"/>
    </source>
</evidence>
<gene>
    <name evidence="3" type="ORF">PISMIDRAFT_25792</name>
</gene>
<keyword evidence="4" id="KW-1185">Reference proteome</keyword>
<feature type="domain" description="DUF6532" evidence="2">
    <location>
        <begin position="553"/>
        <end position="651"/>
    </location>
</feature>
<dbReference type="OrthoDB" id="2692562at2759"/>
<protein>
    <recommendedName>
        <fullName evidence="2">DUF6532 domain-containing protein</fullName>
    </recommendedName>
</protein>
<feature type="region of interest" description="Disordered" evidence="1">
    <location>
        <begin position="443"/>
        <end position="465"/>
    </location>
</feature>
<reference evidence="3 4" key="1">
    <citation type="submission" date="2014-04" db="EMBL/GenBank/DDBJ databases">
        <authorList>
            <consortium name="DOE Joint Genome Institute"/>
            <person name="Kuo A."/>
            <person name="Kohler A."/>
            <person name="Costa M.D."/>
            <person name="Nagy L.G."/>
            <person name="Floudas D."/>
            <person name="Copeland A."/>
            <person name="Barry K.W."/>
            <person name="Cichocki N."/>
            <person name="Veneault-Fourrey C."/>
            <person name="LaButti K."/>
            <person name="Lindquist E.A."/>
            <person name="Lipzen A."/>
            <person name="Lundell T."/>
            <person name="Morin E."/>
            <person name="Murat C."/>
            <person name="Sun H."/>
            <person name="Tunlid A."/>
            <person name="Henrissat B."/>
            <person name="Grigoriev I.V."/>
            <person name="Hibbett D.S."/>
            <person name="Martin F."/>
            <person name="Nordberg H.P."/>
            <person name="Cantor M.N."/>
            <person name="Hua S.X."/>
        </authorList>
    </citation>
    <scope>NUCLEOTIDE SEQUENCE [LARGE SCALE GENOMIC DNA]</scope>
    <source>
        <strain evidence="3 4">441</strain>
    </source>
</reference>
<name>A0A0C9Y2C4_9AGAM</name>
<accession>A0A0C9Y2C4</accession>
<dbReference type="AlphaFoldDB" id="A0A0C9Y2C4"/>
<evidence type="ECO:0000256" key="1">
    <source>
        <dbReference type="SAM" id="MobiDB-lite"/>
    </source>
</evidence>
<dbReference type="HOGENOM" id="CLU_448467_0_0_1"/>
<feature type="region of interest" description="Disordered" evidence="1">
    <location>
        <begin position="268"/>
        <end position="314"/>
    </location>
</feature>
<dbReference type="InterPro" id="IPR045341">
    <property type="entry name" value="DUF6532"/>
</dbReference>
<proteinExistence type="predicted"/>
<evidence type="ECO:0000313" key="4">
    <source>
        <dbReference type="Proteomes" id="UP000054018"/>
    </source>
</evidence>
<dbReference type="Pfam" id="PF20149">
    <property type="entry name" value="DUF6532"/>
    <property type="match status" value="1"/>
</dbReference>
<dbReference type="Proteomes" id="UP000054018">
    <property type="component" value="Unassembled WGS sequence"/>
</dbReference>
<organism evidence="3 4">
    <name type="scientific">Pisolithus microcarpus 441</name>
    <dbReference type="NCBI Taxonomy" id="765257"/>
    <lineage>
        <taxon>Eukaryota</taxon>
        <taxon>Fungi</taxon>
        <taxon>Dikarya</taxon>
        <taxon>Basidiomycota</taxon>
        <taxon>Agaricomycotina</taxon>
        <taxon>Agaricomycetes</taxon>
        <taxon>Agaricomycetidae</taxon>
        <taxon>Boletales</taxon>
        <taxon>Sclerodermatineae</taxon>
        <taxon>Pisolithaceae</taxon>
        <taxon>Pisolithus</taxon>
    </lineage>
</organism>
<dbReference type="STRING" id="765257.A0A0C9Y2C4"/>
<sequence>MIEGNTCWHTGHGTGWLGTKSRASSTKTARLTYSSLDKDANSEPSSTLSSVALGSIEFNNDPLSMGRSMDSTVSADHERNKKFRPTSPISQAKAARRNKSTPYVVPQRVLSIEPSYTQRALADAYLPCRESESRGSHKNTFDEVVCRLPKDLVRDALRAQYADCEVTRLRVLTVTWELERLERWQSFHSRSLTYLEEQNDISQESLEYWRNWCNDQGIGSYPQDRETSSHLLESECSTLEHLQMHFKCNENTATSLGIYGSEDLVQPNLKHATDDPSDEDGSSSSDRGVSRTEKPEVAYSSDPEEPPASDPAIFHYDSTSDSDCDSDMSIIQRMTPVTTCLISNYTGYLQLYNRAGSSSVGNFAVDTVCSSTAPMRSIDPSYRTFHSTIQPPQRLVWPTPYPSELGVVQNVRAFGPLRSAEEERGQMMQLGVIQAVNDVAITGPSRRRTPRGRSSMVRPQTETDSPSFYMGELNVQAPQIQSITTQAPPTPTVSEDAKKRIIVEAKRAFRREILTSFPFPSQEALTTLSQTSMDAAIQKIIGVSSMEICSHYKWRVSELLKDYKFLYEQDGHGKFGHSALIELPLVVLWAQPGESLGFQIDEDAFGGILTLAGTAIVSALREYETGKYIAVEFSQKNVGNEVATILKIIDNIRREDSSQYTLLHSRLHNLSLALTNTSSL</sequence>